<evidence type="ECO:0000313" key="8">
    <source>
        <dbReference type="Proteomes" id="UP000267794"/>
    </source>
</evidence>
<dbReference type="SUPFAM" id="SSF47240">
    <property type="entry name" value="Ferritin-like"/>
    <property type="match status" value="1"/>
</dbReference>
<dbReference type="Pfam" id="PF00210">
    <property type="entry name" value="Ferritin"/>
    <property type="match status" value="1"/>
</dbReference>
<dbReference type="PRINTS" id="PR01346">
    <property type="entry name" value="HELNAPAPROT"/>
</dbReference>
<reference evidence="6" key="4">
    <citation type="submission" date="2020-07" db="EMBL/GenBank/DDBJ databases">
        <title>Draft genome sequence of Lactobacillus helveticus strain JCM 1062.</title>
        <authorList>
            <person name="Endo A."/>
            <person name="Maeno S."/>
            <person name="Kido Y."/>
        </authorList>
    </citation>
    <scope>NUCLEOTIDE SEQUENCE</scope>
    <source>
        <strain evidence="6">JCM 1062</strain>
    </source>
</reference>
<dbReference type="PANTHER" id="PTHR42932:SF1">
    <property type="entry name" value="GENERAL STRESS PROTEIN 20U"/>
    <property type="match status" value="1"/>
</dbReference>
<dbReference type="PROSITE" id="PS00818">
    <property type="entry name" value="DPS_1"/>
    <property type="match status" value="1"/>
</dbReference>
<dbReference type="InterPro" id="IPR002177">
    <property type="entry name" value="DPS_DNA-bd"/>
</dbReference>
<dbReference type="PANTHER" id="PTHR42932">
    <property type="entry name" value="GENERAL STRESS PROTEIN 20U"/>
    <property type="match status" value="1"/>
</dbReference>
<feature type="domain" description="Ferritin/DPS" evidence="3">
    <location>
        <begin position="8"/>
        <end position="150"/>
    </location>
</feature>
<sequence>MQYQKTKEILNQAVADLSQLQMVVRQQHWYMRGPEFLNLHPYLDDVMSELNDQRDLIAERLITIDGSPYSSLAEMVDHSTIEAHPGKWGTPTTERFATIVDGYHHLAHLYEKGIKAADEEGDYSSSDILTTCHNDLEKRIWMMAAEINQAPNIDE</sequence>
<evidence type="ECO:0000259" key="3">
    <source>
        <dbReference type="Pfam" id="PF00210"/>
    </source>
</evidence>
<dbReference type="GO" id="GO:0003677">
    <property type="term" value="F:DNA binding"/>
    <property type="evidence" value="ECO:0007669"/>
    <property type="project" value="UniProtKB-KW"/>
</dbReference>
<dbReference type="GO" id="GO:0016722">
    <property type="term" value="F:oxidoreductase activity, acting on metal ions"/>
    <property type="evidence" value="ECO:0007669"/>
    <property type="project" value="InterPro"/>
</dbReference>
<dbReference type="GO" id="GO:0008199">
    <property type="term" value="F:ferric iron binding"/>
    <property type="evidence" value="ECO:0007669"/>
    <property type="project" value="InterPro"/>
</dbReference>
<dbReference type="Proteomes" id="UP000630086">
    <property type="component" value="Unassembled WGS sequence"/>
</dbReference>
<dbReference type="Gene3D" id="1.20.1260.10">
    <property type="match status" value="1"/>
</dbReference>
<comment type="similarity">
    <text evidence="1 2">Belongs to the Dps family.</text>
</comment>
<dbReference type="AlphaFoldDB" id="A0A0D5MIG7"/>
<dbReference type="Proteomes" id="UP000267794">
    <property type="component" value="Chromosome"/>
</dbReference>
<dbReference type="InterPro" id="IPR009078">
    <property type="entry name" value="Ferritin-like_SF"/>
</dbReference>
<evidence type="ECO:0000313" key="4">
    <source>
        <dbReference type="EMBL" id="AUI74240.1"/>
    </source>
</evidence>
<dbReference type="EMBL" id="CP015496">
    <property type="protein sequence ID" value="AUI74240.1"/>
    <property type="molecule type" value="Genomic_DNA"/>
</dbReference>
<dbReference type="KEGG" id="lhd:HUO_05995"/>
<dbReference type="RefSeq" id="WP_003626288.1">
    <property type="nucleotide sequence ID" value="NZ_AP023028.1"/>
</dbReference>
<name>A0A0D5MIG7_LACHE</name>
<reference evidence="5 8" key="2">
    <citation type="submission" date="2016-10" db="EMBL/GenBank/DDBJ databases">
        <title>Complete genomic sequencing of Lactobacillus helveticus LH99 and comparative genome analysis.</title>
        <authorList>
            <person name="Li N."/>
            <person name="You C."/>
            <person name="Liu Z."/>
        </authorList>
    </citation>
    <scope>NUCLEOTIDE SEQUENCE [LARGE SCALE GENOMIC DNA]</scope>
    <source>
        <strain evidence="5 8">LH99</strain>
    </source>
</reference>
<accession>A0A0D5MIG7</accession>
<evidence type="ECO:0000313" key="7">
    <source>
        <dbReference type="Proteomes" id="UP000234562"/>
    </source>
</evidence>
<gene>
    <name evidence="6" type="primary">dps1</name>
    <name evidence="5" type="ORF">BC335_1070</name>
    <name evidence="4" type="ORF">Lh8105_05205</name>
    <name evidence="6" type="ORF">LHEJCM1062_10720</name>
</gene>
<evidence type="ECO:0000313" key="5">
    <source>
        <dbReference type="EMBL" id="AYE61547.1"/>
    </source>
</evidence>
<dbReference type="OrthoDB" id="9797023at2"/>
<dbReference type="InterPro" id="IPR023188">
    <property type="entry name" value="DPS_DNA-bd_CS"/>
</dbReference>
<dbReference type="CDD" id="cd01043">
    <property type="entry name" value="DPS"/>
    <property type="match status" value="1"/>
</dbReference>
<dbReference type="EMBL" id="BLYV01000231">
    <property type="protein sequence ID" value="GFP13200.1"/>
    <property type="molecule type" value="Genomic_DNA"/>
</dbReference>
<dbReference type="EMBL" id="CP017982">
    <property type="protein sequence ID" value="AYE61547.1"/>
    <property type="molecule type" value="Genomic_DNA"/>
</dbReference>
<dbReference type="InterPro" id="IPR012347">
    <property type="entry name" value="Ferritin-like"/>
</dbReference>
<dbReference type="OMA" id="WDDYSIG"/>
<evidence type="ECO:0000256" key="1">
    <source>
        <dbReference type="ARBA" id="ARBA00009497"/>
    </source>
</evidence>
<reference evidence="4" key="3">
    <citation type="journal article" date="2018" name="Front. Microbiol.">
        <title>Comparative Genomics of Completely Sequenced Lactobacillus helveticus Genomes Provides Insights into Strain-Specific Genes and Resolves Metagenomics Data Down to the Strain Level.</title>
        <authorList>
            <person name="Schmid M."/>
            <person name="Muri J."/>
            <person name="Melidis D."/>
            <person name="Varadarajan A.R."/>
            <person name="Somerville V."/>
            <person name="Wicki A."/>
            <person name="Moser A."/>
            <person name="Bourqui M."/>
            <person name="Wenzel C."/>
            <person name="Eugster-Meier E."/>
            <person name="Frey J.E."/>
            <person name="Irmler S."/>
            <person name="Ahrens C.H."/>
        </authorList>
    </citation>
    <scope>NUCLEOTIDE SEQUENCE</scope>
    <source>
        <strain evidence="4">FAM8105</strain>
    </source>
</reference>
<organism evidence="5 8">
    <name type="scientific">Lactobacillus helveticus</name>
    <name type="common">Lactobacillus suntoryeus</name>
    <dbReference type="NCBI Taxonomy" id="1587"/>
    <lineage>
        <taxon>Bacteria</taxon>
        <taxon>Bacillati</taxon>
        <taxon>Bacillota</taxon>
        <taxon>Bacilli</taxon>
        <taxon>Lactobacillales</taxon>
        <taxon>Lactobacillaceae</taxon>
        <taxon>Lactobacillus</taxon>
    </lineage>
</organism>
<keyword evidence="5" id="KW-0238">DNA-binding</keyword>
<dbReference type="PIRSF" id="PIRSF005900">
    <property type="entry name" value="Dps"/>
    <property type="match status" value="1"/>
</dbReference>
<reference evidence="7" key="1">
    <citation type="submission" date="2016-05" db="EMBL/GenBank/DDBJ databases">
        <title>Genome sequence of Lactobacillus helveticus FAM8105.</title>
        <authorList>
            <person name="Ahrens C."/>
            <person name="Schmid M."/>
        </authorList>
    </citation>
    <scope>NUCLEOTIDE SEQUENCE [LARGE SCALE GENOMIC DNA]</scope>
    <source>
        <strain evidence="7">FAM8105</strain>
    </source>
</reference>
<dbReference type="InterPro" id="IPR008331">
    <property type="entry name" value="Ferritin_DPS_dom"/>
</dbReference>
<proteinExistence type="inferred from homology"/>
<protein>
    <submittedName>
        <fullName evidence="4">DNA starvation/stationary phase protection protein</fullName>
    </submittedName>
    <submittedName>
        <fullName evidence="5">Stress induced DNA-binding protein</fullName>
    </submittedName>
</protein>
<dbReference type="Proteomes" id="UP000234562">
    <property type="component" value="Chromosome"/>
</dbReference>
<evidence type="ECO:0000256" key="2">
    <source>
        <dbReference type="RuleBase" id="RU003875"/>
    </source>
</evidence>
<evidence type="ECO:0000313" key="6">
    <source>
        <dbReference type="EMBL" id="GFP13200.1"/>
    </source>
</evidence>